<organism evidence="3 4">
    <name type="scientific">Aurantiacibacter gilvus</name>
    <dbReference type="NCBI Taxonomy" id="3139141"/>
    <lineage>
        <taxon>Bacteria</taxon>
        <taxon>Pseudomonadati</taxon>
        <taxon>Pseudomonadota</taxon>
        <taxon>Alphaproteobacteria</taxon>
        <taxon>Sphingomonadales</taxon>
        <taxon>Erythrobacteraceae</taxon>
        <taxon>Aurantiacibacter</taxon>
    </lineage>
</organism>
<feature type="transmembrane region" description="Helical" evidence="1">
    <location>
        <begin position="50"/>
        <end position="71"/>
    </location>
</feature>
<dbReference type="Proteomes" id="UP001497045">
    <property type="component" value="Unassembled WGS sequence"/>
</dbReference>
<feature type="transmembrane region" description="Helical" evidence="1">
    <location>
        <begin position="83"/>
        <end position="102"/>
    </location>
</feature>
<feature type="transmembrane region" description="Helical" evidence="1">
    <location>
        <begin position="314"/>
        <end position="332"/>
    </location>
</feature>
<feature type="transmembrane region" description="Helical" evidence="1">
    <location>
        <begin position="290"/>
        <end position="308"/>
    </location>
</feature>
<feature type="transmembrane region" description="Helical" evidence="1">
    <location>
        <begin position="12"/>
        <end position="30"/>
    </location>
</feature>
<evidence type="ECO:0000313" key="4">
    <source>
        <dbReference type="Proteomes" id="UP001497045"/>
    </source>
</evidence>
<dbReference type="Pfam" id="PF14378">
    <property type="entry name" value="PAP2_3"/>
    <property type="match status" value="1"/>
</dbReference>
<feature type="transmembrane region" description="Helical" evidence="1">
    <location>
        <begin position="188"/>
        <end position="208"/>
    </location>
</feature>
<keyword evidence="1" id="KW-0472">Membrane</keyword>
<evidence type="ECO:0000313" key="3">
    <source>
        <dbReference type="EMBL" id="MEL1251022.1"/>
    </source>
</evidence>
<feature type="transmembrane region" description="Helical" evidence="1">
    <location>
        <begin position="159"/>
        <end position="176"/>
    </location>
</feature>
<keyword evidence="1" id="KW-1133">Transmembrane helix</keyword>
<proteinExistence type="predicted"/>
<keyword evidence="1" id="KW-0812">Transmembrane</keyword>
<name>A0ABU9IFT9_9SPHN</name>
<accession>A0ABU9IFT9</accession>
<dbReference type="InterPro" id="IPR026841">
    <property type="entry name" value="Aur1/Ipt1"/>
</dbReference>
<evidence type="ECO:0000256" key="1">
    <source>
        <dbReference type="SAM" id="Phobius"/>
    </source>
</evidence>
<feature type="transmembrane region" description="Helical" evidence="1">
    <location>
        <begin position="255"/>
        <end position="278"/>
    </location>
</feature>
<protein>
    <submittedName>
        <fullName evidence="3">Phosphatase PAP2 family protein</fullName>
    </submittedName>
</protein>
<gene>
    <name evidence="3" type="ORF">AAEO60_10090</name>
</gene>
<feature type="domain" description="Inositolphosphotransferase Aur1/Ipt1" evidence="2">
    <location>
        <begin position="150"/>
        <end position="325"/>
    </location>
</feature>
<sequence length="350" mass="37959">MELLVGSSCHRRYIVAYGLIILLALLPELALTMISDDYDLPPVGQGRFPFVVFSIAIAGMIALLRPLYLVVRLHPSPAKQLLADVRTHLPTLIAMTIMILALPETLDAATRFKKIIPQIQPFYLDPAVAELERSLLGMDAWRYTHAFIGPVGTRIIDTVYGYWHLVNIGLLCWICLTPDRRFQILAGLSYQLAWLVLGAGMATALSSVGPCFYETFFGADDFAPLMERLHAIGDTDGLHSLTAMDYLLASAGTDAIGGGISALPSLHVAIATLAVLVAREKFRGSAWPTALAAVYAGTIFVGSVHLGWHYAIDGLLGAAGMLAIWFPLKLALNRLLPDVTGSHEGRAPRT</sequence>
<dbReference type="RefSeq" id="WP_341673589.1">
    <property type="nucleotide sequence ID" value="NZ_JBBYHV010000002.1"/>
</dbReference>
<dbReference type="EMBL" id="JBBYHV010000002">
    <property type="protein sequence ID" value="MEL1251022.1"/>
    <property type="molecule type" value="Genomic_DNA"/>
</dbReference>
<evidence type="ECO:0000259" key="2">
    <source>
        <dbReference type="Pfam" id="PF14378"/>
    </source>
</evidence>
<comment type="caution">
    <text evidence="3">The sequence shown here is derived from an EMBL/GenBank/DDBJ whole genome shotgun (WGS) entry which is preliminary data.</text>
</comment>
<keyword evidence="4" id="KW-1185">Reference proteome</keyword>
<reference evidence="3 4" key="1">
    <citation type="submission" date="2024-04" db="EMBL/GenBank/DDBJ databases">
        <title>Aurantiacibacter sp. DGU6 16S ribosomal RNA gene Genome sequencing and assembly.</title>
        <authorList>
            <person name="Park S."/>
        </authorList>
    </citation>
    <scope>NUCLEOTIDE SEQUENCE [LARGE SCALE GENOMIC DNA]</scope>
    <source>
        <strain evidence="3 4">DGU6</strain>
    </source>
</reference>